<evidence type="ECO:0000313" key="2">
    <source>
        <dbReference type="Proteomes" id="UP000231987"/>
    </source>
</evidence>
<gene>
    <name evidence="1" type="ORF">CEJ86_24725</name>
</gene>
<dbReference type="AlphaFoldDB" id="A0A2J0YWY0"/>
<dbReference type="RefSeq" id="WP_100673840.1">
    <property type="nucleotide sequence ID" value="NZ_NJGD01000014.1"/>
</dbReference>
<organism evidence="1 2">
    <name type="scientific">Rhizobium meliloti</name>
    <name type="common">Ensifer meliloti</name>
    <name type="synonym">Sinorhizobium meliloti</name>
    <dbReference type="NCBI Taxonomy" id="382"/>
    <lineage>
        <taxon>Bacteria</taxon>
        <taxon>Pseudomonadati</taxon>
        <taxon>Pseudomonadota</taxon>
        <taxon>Alphaproteobacteria</taxon>
        <taxon>Hyphomicrobiales</taxon>
        <taxon>Rhizobiaceae</taxon>
        <taxon>Sinorhizobium/Ensifer group</taxon>
        <taxon>Sinorhizobium</taxon>
    </lineage>
</organism>
<dbReference type="EMBL" id="NJGD01000014">
    <property type="protein sequence ID" value="PJR12787.1"/>
    <property type="molecule type" value="Genomic_DNA"/>
</dbReference>
<reference evidence="1 2" key="1">
    <citation type="submission" date="2017-06" db="EMBL/GenBank/DDBJ databases">
        <title>Ensifer strains isolated from leguminous trees and herbs display diverse denitrification phenotypes with some acting as strong N2O sinks.</title>
        <authorList>
            <person name="Woliy K."/>
            <person name="Mania D."/>
            <person name="Bakken L.R."/>
            <person name="Frostegard A."/>
        </authorList>
    </citation>
    <scope>NUCLEOTIDE SEQUENCE [LARGE SCALE GENOMIC DNA]</scope>
    <source>
        <strain evidence="1 2">AC50a</strain>
    </source>
</reference>
<comment type="caution">
    <text evidence="1">The sequence shown here is derived from an EMBL/GenBank/DDBJ whole genome shotgun (WGS) entry which is preliminary data.</text>
</comment>
<evidence type="ECO:0000313" key="1">
    <source>
        <dbReference type="EMBL" id="PJR12787.1"/>
    </source>
</evidence>
<proteinExistence type="predicted"/>
<dbReference type="Proteomes" id="UP000231987">
    <property type="component" value="Unassembled WGS sequence"/>
</dbReference>
<accession>A0A2J0YWY0</accession>
<name>A0A2J0YWY0_RHIML</name>
<sequence length="116" mass="13666">MQSYLEARIELKRMEEACRANCRHLKFIDRQIRAEAERMTISNRNKVRQFGRHASTWTNADERHYRDCIDAAFEARRTEVDALRRKIERQATAINRLRARLGINEPAPNIPLMISG</sequence>
<protein>
    <submittedName>
        <fullName evidence="1">Uncharacterized protein</fullName>
    </submittedName>
</protein>